<gene>
    <name evidence="1" type="ORF">ABUE31_13740</name>
</gene>
<evidence type="ECO:0000313" key="2">
    <source>
        <dbReference type="Proteomes" id="UP001556196"/>
    </source>
</evidence>
<dbReference type="RefSeq" id="WP_367724210.1">
    <property type="nucleotide sequence ID" value="NZ_JBFOCI010000004.1"/>
</dbReference>
<evidence type="ECO:0000313" key="1">
    <source>
        <dbReference type="EMBL" id="MEW9807049.1"/>
    </source>
</evidence>
<comment type="caution">
    <text evidence="1">The sequence shown here is derived from an EMBL/GenBank/DDBJ whole genome shotgun (WGS) entry which is preliminary data.</text>
</comment>
<name>A0ABV3R141_9HYPH</name>
<dbReference type="EMBL" id="JBFOCI010000004">
    <property type="protein sequence ID" value="MEW9807049.1"/>
    <property type="molecule type" value="Genomic_DNA"/>
</dbReference>
<accession>A0ABV3R141</accession>
<dbReference type="Proteomes" id="UP001556196">
    <property type="component" value="Unassembled WGS sequence"/>
</dbReference>
<keyword evidence="2" id="KW-1185">Reference proteome</keyword>
<reference evidence="1 2" key="1">
    <citation type="submission" date="2024-06" db="EMBL/GenBank/DDBJ databases">
        <authorList>
            <person name="Tuo L."/>
        </authorList>
    </citation>
    <scope>NUCLEOTIDE SEQUENCE [LARGE SCALE GENOMIC DNA]</scope>
    <source>
        <strain evidence="1 2">ZMM04-5</strain>
    </source>
</reference>
<proteinExistence type="predicted"/>
<protein>
    <submittedName>
        <fullName evidence="1">Uncharacterized protein</fullName>
    </submittedName>
</protein>
<sequence>METGLRNYLKVPVAVSGLHASYRLADGRVAVCGYVSGRSGGKATSPALFAGSLAAPGSRNFTPLRVPGKGQDTQRIATVRAYCQAEQINI</sequence>
<organism evidence="1 2">
    <name type="scientific">Mesorhizobium marinum</name>
    <dbReference type="NCBI Taxonomy" id="3228790"/>
    <lineage>
        <taxon>Bacteria</taxon>
        <taxon>Pseudomonadati</taxon>
        <taxon>Pseudomonadota</taxon>
        <taxon>Alphaproteobacteria</taxon>
        <taxon>Hyphomicrobiales</taxon>
        <taxon>Phyllobacteriaceae</taxon>
        <taxon>Mesorhizobium</taxon>
    </lineage>
</organism>